<dbReference type="Pfam" id="PF01956">
    <property type="entry name" value="EMC3_TMCO1"/>
    <property type="match status" value="1"/>
</dbReference>
<organism evidence="9 10">
    <name type="scientific">Entamoeba invadens IP1</name>
    <dbReference type="NCBI Taxonomy" id="370355"/>
    <lineage>
        <taxon>Eukaryota</taxon>
        <taxon>Amoebozoa</taxon>
        <taxon>Evosea</taxon>
        <taxon>Archamoebae</taxon>
        <taxon>Mastigamoebida</taxon>
        <taxon>Entamoebidae</taxon>
        <taxon>Entamoeba</taxon>
    </lineage>
</organism>
<proteinExistence type="inferred from homology"/>
<name>A0A0A1U461_ENTIV</name>
<sequence length="274" mass="30872">MDFILKNESFLTLSTEIRDWVLIPLFVVTVCSNYIRQYLMVLIGGGDAPTPRSQQENSLIQRVQIFIDRSYLLFNSSFKRLRDKYTNPDNGLLIVTKAPTEDGIPNMPQADPSSLMGGMKGNLVNMVIQIVLMTWITSMFDGFIVLKVPFPLSYRFKLITQQGMGFLDIDVSYVSSISWYILVFAGGRYIMKLFDSDNDMDMSGMTGMPTGQKAPSLNMSGVVGQFNDLAKQVALVDPNEDNYIENIYDKVAEDLNIKINKKKNELGPVKAKKD</sequence>
<reference evidence="9 10" key="1">
    <citation type="submission" date="2012-10" db="EMBL/GenBank/DDBJ databases">
        <authorList>
            <person name="Zafar N."/>
            <person name="Inman J."/>
            <person name="Hall N."/>
            <person name="Lorenzi H."/>
            <person name="Caler E."/>
        </authorList>
    </citation>
    <scope>NUCLEOTIDE SEQUENCE [LARGE SCALE GENOMIC DNA]</scope>
    <source>
        <strain evidence="9 10">IP1</strain>
    </source>
</reference>
<dbReference type="PANTHER" id="PTHR13116:SF5">
    <property type="entry name" value="ER MEMBRANE PROTEIN COMPLEX SUBUNIT 3"/>
    <property type="match status" value="1"/>
</dbReference>
<comment type="subcellular location">
    <subcellularLocation>
        <location evidence="1">Membrane</location>
        <topology evidence="1">Multi-pass membrane protein</topology>
    </subcellularLocation>
</comment>
<dbReference type="GO" id="GO:0072546">
    <property type="term" value="C:EMC complex"/>
    <property type="evidence" value="ECO:0007669"/>
    <property type="project" value="TreeGrafter"/>
</dbReference>
<evidence type="ECO:0000256" key="7">
    <source>
        <dbReference type="PIRNR" id="PIRNR010045"/>
    </source>
</evidence>
<feature type="transmembrane region" description="Helical" evidence="8">
    <location>
        <begin position="123"/>
        <end position="146"/>
    </location>
</feature>
<dbReference type="GO" id="GO:0034975">
    <property type="term" value="P:protein folding in endoplasmic reticulum"/>
    <property type="evidence" value="ECO:0007669"/>
    <property type="project" value="TreeGrafter"/>
</dbReference>
<comment type="similarity">
    <text evidence="2 7">Belongs to the EMC3 family.</text>
</comment>
<dbReference type="GeneID" id="14886426"/>
<dbReference type="EMBL" id="KB206860">
    <property type="protein sequence ID" value="ELP87498.1"/>
    <property type="molecule type" value="Genomic_DNA"/>
</dbReference>
<evidence type="ECO:0000313" key="9">
    <source>
        <dbReference type="EMBL" id="ELP87498.1"/>
    </source>
</evidence>
<protein>
    <recommendedName>
        <fullName evidence="3 7">ER membrane protein complex subunit 3</fullName>
    </recommendedName>
</protein>
<evidence type="ECO:0000256" key="4">
    <source>
        <dbReference type="ARBA" id="ARBA00022692"/>
    </source>
</evidence>
<dbReference type="RefSeq" id="XP_004254269.1">
    <property type="nucleotide sequence ID" value="XM_004254221.1"/>
</dbReference>
<dbReference type="OrthoDB" id="6745403at2759"/>
<dbReference type="InterPro" id="IPR008568">
    <property type="entry name" value="EMC3"/>
</dbReference>
<feature type="transmembrane region" description="Helical" evidence="8">
    <location>
        <begin position="20"/>
        <end position="35"/>
    </location>
</feature>
<dbReference type="KEGG" id="eiv:EIN_097850"/>
<keyword evidence="6 8" id="KW-0472">Membrane</keyword>
<dbReference type="InterPro" id="IPR002809">
    <property type="entry name" value="EMC3/TMCO1"/>
</dbReference>
<dbReference type="PANTHER" id="PTHR13116">
    <property type="entry name" value="ER MEMBRANE PROTEIN COMPLEX SUBUNIT 3"/>
    <property type="match status" value="1"/>
</dbReference>
<dbReference type="OMA" id="KDMDPRW"/>
<dbReference type="VEuPathDB" id="AmoebaDB:EIN_097850"/>
<keyword evidence="4 8" id="KW-0812">Transmembrane</keyword>
<evidence type="ECO:0000313" key="10">
    <source>
        <dbReference type="Proteomes" id="UP000014680"/>
    </source>
</evidence>
<evidence type="ECO:0000256" key="1">
    <source>
        <dbReference type="ARBA" id="ARBA00004141"/>
    </source>
</evidence>
<evidence type="ECO:0000256" key="3">
    <source>
        <dbReference type="ARBA" id="ARBA00020822"/>
    </source>
</evidence>
<accession>A0A0A1U461</accession>
<keyword evidence="10" id="KW-1185">Reference proteome</keyword>
<evidence type="ECO:0000256" key="2">
    <source>
        <dbReference type="ARBA" id="ARBA00005376"/>
    </source>
</evidence>
<evidence type="ECO:0000256" key="6">
    <source>
        <dbReference type="ARBA" id="ARBA00023136"/>
    </source>
</evidence>
<keyword evidence="5 8" id="KW-1133">Transmembrane helix</keyword>
<dbReference type="PIRSF" id="PIRSF010045">
    <property type="entry name" value="DUF850_TM_euk"/>
    <property type="match status" value="1"/>
</dbReference>
<dbReference type="AlphaFoldDB" id="A0A0A1U461"/>
<feature type="transmembrane region" description="Helical" evidence="8">
    <location>
        <begin position="171"/>
        <end position="191"/>
    </location>
</feature>
<gene>
    <name evidence="9" type="ORF">EIN_097850</name>
</gene>
<dbReference type="SMART" id="SM01415">
    <property type="entry name" value="DUF106"/>
    <property type="match status" value="1"/>
</dbReference>
<evidence type="ECO:0000256" key="5">
    <source>
        <dbReference type="ARBA" id="ARBA00022989"/>
    </source>
</evidence>
<evidence type="ECO:0000256" key="8">
    <source>
        <dbReference type="SAM" id="Phobius"/>
    </source>
</evidence>
<dbReference type="Proteomes" id="UP000014680">
    <property type="component" value="Unassembled WGS sequence"/>
</dbReference>